<evidence type="ECO:0000313" key="1">
    <source>
        <dbReference type="EMBL" id="PKI38579.1"/>
    </source>
</evidence>
<dbReference type="STRING" id="22663.A0A2I0I3K2"/>
<dbReference type="InterPro" id="IPR044844">
    <property type="entry name" value="Trans_IPPS_euk-type"/>
</dbReference>
<dbReference type="SUPFAM" id="SSF48576">
    <property type="entry name" value="Terpenoid synthases"/>
    <property type="match status" value="1"/>
</dbReference>
<keyword evidence="2" id="KW-1185">Reference proteome</keyword>
<dbReference type="GO" id="GO:0005789">
    <property type="term" value="C:endoplasmic reticulum membrane"/>
    <property type="evidence" value="ECO:0007669"/>
    <property type="project" value="TreeGrafter"/>
</dbReference>
<protein>
    <recommendedName>
        <fullName evidence="3">Squalene synthase</fullName>
    </recommendedName>
</protein>
<name>A0A2I0I3K2_PUNGR</name>
<organism evidence="1 2">
    <name type="scientific">Punica granatum</name>
    <name type="common">Pomegranate</name>
    <dbReference type="NCBI Taxonomy" id="22663"/>
    <lineage>
        <taxon>Eukaryota</taxon>
        <taxon>Viridiplantae</taxon>
        <taxon>Streptophyta</taxon>
        <taxon>Embryophyta</taxon>
        <taxon>Tracheophyta</taxon>
        <taxon>Spermatophyta</taxon>
        <taxon>Magnoliopsida</taxon>
        <taxon>eudicotyledons</taxon>
        <taxon>Gunneridae</taxon>
        <taxon>Pentapetalae</taxon>
        <taxon>rosids</taxon>
        <taxon>malvids</taxon>
        <taxon>Myrtales</taxon>
        <taxon>Lythraceae</taxon>
        <taxon>Punica</taxon>
    </lineage>
</organism>
<reference evidence="1 2" key="1">
    <citation type="submission" date="2017-11" db="EMBL/GenBank/DDBJ databases">
        <title>De-novo sequencing of pomegranate (Punica granatum L.) genome.</title>
        <authorList>
            <person name="Akparov Z."/>
            <person name="Amiraslanov A."/>
            <person name="Hajiyeva S."/>
            <person name="Abbasov M."/>
            <person name="Kaur K."/>
            <person name="Hamwieh A."/>
            <person name="Solovyev V."/>
            <person name="Salamov A."/>
            <person name="Braich B."/>
            <person name="Kosarev P."/>
            <person name="Mahmoud A."/>
            <person name="Hajiyev E."/>
            <person name="Babayeva S."/>
            <person name="Izzatullayeva V."/>
            <person name="Mammadov A."/>
            <person name="Mammadov A."/>
            <person name="Sharifova S."/>
            <person name="Ojaghi J."/>
            <person name="Eynullazada K."/>
            <person name="Bayramov B."/>
            <person name="Abdulazimova A."/>
            <person name="Shahmuradov I."/>
        </authorList>
    </citation>
    <scope>NUCLEOTIDE SEQUENCE [LARGE SCALE GENOMIC DNA]</scope>
    <source>
        <strain evidence="2">cv. AG2017</strain>
        <tissue evidence="1">Leaf</tissue>
    </source>
</reference>
<dbReference type="PANTHER" id="PTHR11626:SF2">
    <property type="entry name" value="SQUALENE SYNTHASE"/>
    <property type="match status" value="1"/>
</dbReference>
<comment type="caution">
    <text evidence="1">The sequence shown here is derived from an EMBL/GenBank/DDBJ whole genome shotgun (WGS) entry which is preliminary data.</text>
</comment>
<dbReference type="InterPro" id="IPR008949">
    <property type="entry name" value="Isoprenoid_synthase_dom_sf"/>
</dbReference>
<dbReference type="AlphaFoldDB" id="A0A2I0I3K2"/>
<gene>
    <name evidence="1" type="ORF">CRG98_041012</name>
</gene>
<dbReference type="Pfam" id="PF00494">
    <property type="entry name" value="SQS_PSY"/>
    <property type="match status" value="1"/>
</dbReference>
<dbReference type="Gene3D" id="1.10.600.10">
    <property type="entry name" value="Farnesyl Diphosphate Synthase"/>
    <property type="match status" value="1"/>
</dbReference>
<accession>A0A2I0I3K2</accession>
<evidence type="ECO:0008006" key="3">
    <source>
        <dbReference type="Google" id="ProtNLM"/>
    </source>
</evidence>
<dbReference type="GO" id="GO:0051996">
    <property type="term" value="F:squalene synthase [NAD(P)H] activity"/>
    <property type="evidence" value="ECO:0007669"/>
    <property type="project" value="InterPro"/>
</dbReference>
<dbReference type="PANTHER" id="PTHR11626">
    <property type="entry name" value="FARNESYL-DIPHOSPHATE FARNESYLTRANSFERASE"/>
    <property type="match status" value="1"/>
</dbReference>
<dbReference type="InterPro" id="IPR002060">
    <property type="entry name" value="Squ/phyt_synthse"/>
</dbReference>
<proteinExistence type="predicted"/>
<dbReference type="GO" id="GO:0045338">
    <property type="term" value="P:farnesyl diphosphate metabolic process"/>
    <property type="evidence" value="ECO:0007669"/>
    <property type="project" value="InterPro"/>
</dbReference>
<dbReference type="Proteomes" id="UP000233551">
    <property type="component" value="Unassembled WGS sequence"/>
</dbReference>
<dbReference type="EMBL" id="PGOL01004056">
    <property type="protein sequence ID" value="PKI38579.1"/>
    <property type="molecule type" value="Genomic_DNA"/>
</dbReference>
<evidence type="ECO:0000313" key="2">
    <source>
        <dbReference type="Proteomes" id="UP000233551"/>
    </source>
</evidence>
<sequence length="299" mass="34356">MGGLWEILKRERERVAAMGGFWECGEIAEMIGGLWETLMHPDEIYLLIKLGLRICTSENRTPPESQLAFCYKVIPKITLAYRLVPSLEQVDPKMVNAVAIFYFVLRALDTVGGSSKYHRALMDQFHLIRQAFLELDNSYQEVIKDVTKTMGAGMATFIDKEIVTIKDWNEYGHYVAGIVAVALLKMYFQPSRIEDLDSEYNLMAYSCAIFVMKVDMIQDYLQDINEIPSPRMFWPREIWSKYVYKLEDLKYEENSVKAVQCLNDMVTSSLVHAEDCLKFLSASVDPSVFQVGAFILVHH</sequence>